<evidence type="ECO:0000313" key="2">
    <source>
        <dbReference type="EMBL" id="SPF79293.1"/>
    </source>
</evidence>
<proteinExistence type="predicted"/>
<reference evidence="2 3" key="1">
    <citation type="submission" date="2018-03" db="EMBL/GenBank/DDBJ databases">
        <authorList>
            <person name="Keele B.F."/>
        </authorList>
    </citation>
    <scope>NUCLEOTIDE SEQUENCE [LARGE SCALE GENOMIC DNA]</scope>
    <source>
        <strain evidence="2 3">CECT 8811</strain>
    </source>
</reference>
<keyword evidence="3" id="KW-1185">Reference proteome</keyword>
<dbReference type="InterPro" id="IPR053832">
    <property type="entry name" value="DUF6924"/>
</dbReference>
<evidence type="ECO:0000259" key="1">
    <source>
        <dbReference type="Pfam" id="PF21962"/>
    </source>
</evidence>
<dbReference type="OrthoDB" id="7854965at2"/>
<feature type="domain" description="DUF6924" evidence="1">
    <location>
        <begin position="5"/>
        <end position="123"/>
    </location>
</feature>
<evidence type="ECO:0000313" key="3">
    <source>
        <dbReference type="Proteomes" id="UP000244911"/>
    </source>
</evidence>
<dbReference type="AlphaFoldDB" id="A0A2R8ATA9"/>
<accession>A0A2R8ATA9</accession>
<protein>
    <recommendedName>
        <fullName evidence="1">DUF6924 domain-containing protein</fullName>
    </recommendedName>
</protein>
<dbReference type="Proteomes" id="UP000244911">
    <property type="component" value="Unassembled WGS sequence"/>
</dbReference>
<organism evidence="2 3">
    <name type="scientific">Aliiroseovarius pelagivivens</name>
    <dbReference type="NCBI Taxonomy" id="1639690"/>
    <lineage>
        <taxon>Bacteria</taxon>
        <taxon>Pseudomonadati</taxon>
        <taxon>Pseudomonadota</taxon>
        <taxon>Alphaproteobacteria</taxon>
        <taxon>Rhodobacterales</taxon>
        <taxon>Paracoccaceae</taxon>
        <taxon>Aliiroseovarius</taxon>
    </lineage>
</organism>
<dbReference type="EMBL" id="OMOI01000002">
    <property type="protein sequence ID" value="SPF79293.1"/>
    <property type="molecule type" value="Genomic_DNA"/>
</dbReference>
<dbReference type="RefSeq" id="WP_146184042.1">
    <property type="nucleotide sequence ID" value="NZ_OMOI01000002.1"/>
</dbReference>
<dbReference type="Pfam" id="PF21962">
    <property type="entry name" value="DUF6924"/>
    <property type="match status" value="1"/>
</dbReference>
<gene>
    <name evidence="2" type="ORF">ALP8811_03233</name>
</gene>
<name>A0A2R8ATA9_9RHOB</name>
<sequence length="127" mass="14120">MEDTTPFVRTDFSDSSKWKALLEEVSTENEMGFRAFVEPISDSRFDSADPVDVAHEYADAVVVFVVDVHTIQTGEVLCLNGEAPTEQIRAKAKDLWVVENNLSIGNLLFDELVEQVGEDGVLQSLEL</sequence>